<evidence type="ECO:0000313" key="2">
    <source>
        <dbReference type="Proteomes" id="UP000234190"/>
    </source>
</evidence>
<dbReference type="RefSeq" id="WP_102074158.1">
    <property type="nucleotide sequence ID" value="NZ_PDNW01000009.1"/>
</dbReference>
<protein>
    <submittedName>
        <fullName evidence="1">Uncharacterized protein</fullName>
    </submittedName>
</protein>
<keyword evidence="2" id="KW-1185">Reference proteome</keyword>
<evidence type="ECO:0000313" key="1">
    <source>
        <dbReference type="EMBL" id="PLC49607.1"/>
    </source>
</evidence>
<gene>
    <name evidence="1" type="ORF">CR159_11795</name>
</gene>
<organism evidence="1 2">
    <name type="scientific">Pollutimonas subterranea</name>
    <dbReference type="NCBI Taxonomy" id="2045210"/>
    <lineage>
        <taxon>Bacteria</taxon>
        <taxon>Pseudomonadati</taxon>
        <taxon>Pseudomonadota</taxon>
        <taxon>Betaproteobacteria</taxon>
        <taxon>Burkholderiales</taxon>
        <taxon>Alcaligenaceae</taxon>
        <taxon>Pollutimonas</taxon>
    </lineage>
</organism>
<proteinExistence type="predicted"/>
<dbReference type="Proteomes" id="UP000234190">
    <property type="component" value="Unassembled WGS sequence"/>
</dbReference>
<dbReference type="EMBL" id="PDNW01000009">
    <property type="protein sequence ID" value="PLC49607.1"/>
    <property type="molecule type" value="Genomic_DNA"/>
</dbReference>
<dbReference type="InterPro" id="IPR041160">
    <property type="entry name" value="LD_cluster2"/>
</dbReference>
<name>A0A2N4U3M5_9BURK</name>
<comment type="caution">
    <text evidence="1">The sequence shown here is derived from an EMBL/GenBank/DDBJ whole genome shotgun (WGS) entry which is preliminary data.</text>
</comment>
<dbReference type="Pfam" id="PF18163">
    <property type="entry name" value="LD_cluster2"/>
    <property type="match status" value="1"/>
</dbReference>
<accession>A0A2N4U3M5</accession>
<dbReference type="OrthoDB" id="104289at2"/>
<dbReference type="AlphaFoldDB" id="A0A2N4U3M5"/>
<sequence>MSYQETLGQKTIAISISESPDMSVLGLGDEHLQDAMVEIARHLLALGARLIYGGDLRQHGFSDLLFELVARHRRDANEGDSRSGVTNYLAWPVHIQQAMADLETQITEIEDSAELICLRIDGSGLPIEERRGIPPQVPTEQDWADGLTSMRITMMSNSDARIVVGGRVEGYKGTMPGIAEEALLSLRAGMPTFLIGGFGGCTRDIAGTLGLIQPRPTSNLGWAHRSEFAVFTTADLNNGLTDEENATLACTPHVDQAITLILRGMMQLVKAKGSDIAT</sequence>
<reference evidence="1 2" key="1">
    <citation type="submission" date="2017-10" db="EMBL/GenBank/DDBJ databases">
        <title>Two draft genome sequences of Pusillimonas sp. strains isolated from a nitrate- and radionuclide-contaminated groundwater in Russia.</title>
        <authorList>
            <person name="Grouzdev D.S."/>
            <person name="Tourova T.P."/>
            <person name="Goeva M.A."/>
            <person name="Babich T.L."/>
            <person name="Sokolova D.S."/>
            <person name="Abdullin R."/>
            <person name="Poltaraus A.B."/>
            <person name="Toshchakov S.V."/>
            <person name="Nazina T.N."/>
        </authorList>
    </citation>
    <scope>NUCLEOTIDE SEQUENCE [LARGE SCALE GENOMIC DNA]</scope>
    <source>
        <strain evidence="1 2">JR1/69-3-13</strain>
    </source>
</reference>